<protein>
    <submittedName>
        <fullName evidence="1">Uncharacterized protein</fullName>
    </submittedName>
</protein>
<dbReference type="InterPro" id="IPR036691">
    <property type="entry name" value="Endo/exonu/phosph_ase_sf"/>
</dbReference>
<sequence length="656" mass="75346">MWISTDIKIYPQIEVCFCCFQQHCELEQLRNKSINQHGHTFIEFLNDAKLCVLNGRFTSDNYTSISTKGNSVVDYLCVPQDMFDWFKSFTVLTVKEITDRHNLHGLIGVRSRLLDHSALLAKIDLGFCETDCSMHGSSNSENQPRFNLKRIPNDFMDSDMAKRAIVNMITRIERCRETQGEIDDIYDYLCEVILKEMSDNIPKARISRRTQKRRKHTKPFWNDELQSLWNILEISAGMHGLIMLRLDLFHLKHADVTNRFYLPDTFLCAYRYGYERETYVHTISFGAPCAMVSSGRRTCIPSVSVSLALWLRAADERAYHQFRCALRYGFERETFVRTISFDAPCGMVSSKRPVDIRACYQFRCALRYGLQQEKYVQTISVGAPCGMTYVHTISFGEPCGMVWGGRHTCIPSVSLRLAVWFPAGDIRAYHQFGCALRYGFEQETYVHTISFGASCGMVSSRRITCKPSVSVRLAIRFGVGDIRAYHPFRCALRYGFQQEKYVHMISFGAPCGMFRCALRYGFQQETYVHTIRFGAPCGMVWSSRHTCIPSVSVPLTVWFQQEPYVQTITLQYGCERQTYVHTISFGAPCGMVLSVRNTCIPSVWVRLAVLFPAGDVRAYHQFRCTLRYGFERQTYVHTISFGAPCGMFPAADKHYA</sequence>
<evidence type="ECO:0000313" key="1">
    <source>
        <dbReference type="EMBL" id="WAQ95035.1"/>
    </source>
</evidence>
<gene>
    <name evidence="1" type="ORF">MAR_007506</name>
</gene>
<dbReference type="Proteomes" id="UP001164746">
    <property type="component" value="Chromosome 1"/>
</dbReference>
<accession>A0ABY7DFA6</accession>
<dbReference type="Gene3D" id="3.60.10.10">
    <property type="entry name" value="Endonuclease/exonuclease/phosphatase"/>
    <property type="match status" value="1"/>
</dbReference>
<evidence type="ECO:0000313" key="2">
    <source>
        <dbReference type="Proteomes" id="UP001164746"/>
    </source>
</evidence>
<organism evidence="1 2">
    <name type="scientific">Mya arenaria</name>
    <name type="common">Soft-shell clam</name>
    <dbReference type="NCBI Taxonomy" id="6604"/>
    <lineage>
        <taxon>Eukaryota</taxon>
        <taxon>Metazoa</taxon>
        <taxon>Spiralia</taxon>
        <taxon>Lophotrochozoa</taxon>
        <taxon>Mollusca</taxon>
        <taxon>Bivalvia</taxon>
        <taxon>Autobranchia</taxon>
        <taxon>Heteroconchia</taxon>
        <taxon>Euheterodonta</taxon>
        <taxon>Imparidentia</taxon>
        <taxon>Neoheterodontei</taxon>
        <taxon>Myida</taxon>
        <taxon>Myoidea</taxon>
        <taxon>Myidae</taxon>
        <taxon>Mya</taxon>
    </lineage>
</organism>
<keyword evidence="2" id="KW-1185">Reference proteome</keyword>
<reference evidence="1" key="1">
    <citation type="submission" date="2022-11" db="EMBL/GenBank/DDBJ databases">
        <title>Centuries of genome instability and evolution in soft-shell clam transmissible cancer (bioRxiv).</title>
        <authorList>
            <person name="Hart S.F.M."/>
            <person name="Yonemitsu M.A."/>
            <person name="Giersch R.M."/>
            <person name="Beal B.F."/>
            <person name="Arriagada G."/>
            <person name="Davis B.W."/>
            <person name="Ostrander E.A."/>
            <person name="Goff S.P."/>
            <person name="Metzger M.J."/>
        </authorList>
    </citation>
    <scope>NUCLEOTIDE SEQUENCE</scope>
    <source>
        <strain evidence="1">MELC-2E11</strain>
        <tissue evidence="1">Siphon/mantle</tissue>
    </source>
</reference>
<name>A0ABY7DFA6_MYAAR</name>
<proteinExistence type="predicted"/>
<dbReference type="EMBL" id="CP111012">
    <property type="protein sequence ID" value="WAQ95035.1"/>
    <property type="molecule type" value="Genomic_DNA"/>
</dbReference>